<dbReference type="EMBL" id="RQTJ01000037">
    <property type="protein sequence ID" value="RRA91169.1"/>
    <property type="molecule type" value="Genomic_DNA"/>
</dbReference>
<dbReference type="NCBIfam" id="TIGR04056">
    <property type="entry name" value="OMP_RagA_SusC"/>
    <property type="match status" value="1"/>
</dbReference>
<dbReference type="InterPro" id="IPR037066">
    <property type="entry name" value="Plug_dom_sf"/>
</dbReference>
<dbReference type="Gene3D" id="2.40.170.20">
    <property type="entry name" value="TonB-dependent receptor, beta-barrel domain"/>
    <property type="match status" value="1"/>
</dbReference>
<proteinExistence type="inferred from homology"/>
<dbReference type="AlphaFoldDB" id="A0A3P1APY8"/>
<keyword evidence="5 7" id="KW-0472">Membrane</keyword>
<evidence type="ECO:0000256" key="5">
    <source>
        <dbReference type="ARBA" id="ARBA00023136"/>
    </source>
</evidence>
<dbReference type="InterPro" id="IPR012910">
    <property type="entry name" value="Plug_dom"/>
</dbReference>
<dbReference type="Proteomes" id="UP000268372">
    <property type="component" value="Unassembled WGS sequence"/>
</dbReference>
<dbReference type="InterPro" id="IPR023997">
    <property type="entry name" value="TonB-dep_OMP_SusC/RagA_CS"/>
</dbReference>
<feature type="domain" description="TonB-dependent receptor plug" evidence="9">
    <location>
        <begin position="116"/>
        <end position="224"/>
    </location>
</feature>
<dbReference type="SUPFAM" id="SSF49464">
    <property type="entry name" value="Carboxypeptidase regulatory domain-like"/>
    <property type="match status" value="1"/>
</dbReference>
<dbReference type="Gene3D" id="2.60.40.1120">
    <property type="entry name" value="Carboxypeptidase-like, regulatory domain"/>
    <property type="match status" value="1"/>
</dbReference>
<keyword evidence="6 7" id="KW-0998">Cell outer membrane</keyword>
<feature type="signal peptide" evidence="8">
    <location>
        <begin position="1"/>
        <end position="22"/>
    </location>
</feature>
<keyword evidence="2 7" id="KW-0813">Transport</keyword>
<dbReference type="PROSITE" id="PS52016">
    <property type="entry name" value="TONB_DEPENDENT_REC_3"/>
    <property type="match status" value="1"/>
</dbReference>
<evidence type="ECO:0000256" key="6">
    <source>
        <dbReference type="ARBA" id="ARBA00023237"/>
    </source>
</evidence>
<name>A0A3P1APY8_9FLAO</name>
<evidence type="ECO:0000256" key="2">
    <source>
        <dbReference type="ARBA" id="ARBA00022448"/>
    </source>
</evidence>
<evidence type="ECO:0000259" key="9">
    <source>
        <dbReference type="Pfam" id="PF07715"/>
    </source>
</evidence>
<evidence type="ECO:0000256" key="4">
    <source>
        <dbReference type="ARBA" id="ARBA00022692"/>
    </source>
</evidence>
<dbReference type="InterPro" id="IPR023996">
    <property type="entry name" value="TonB-dep_OMP_SusC/RagA"/>
</dbReference>
<dbReference type="NCBIfam" id="TIGR04057">
    <property type="entry name" value="SusC_RagA_signa"/>
    <property type="match status" value="1"/>
</dbReference>
<evidence type="ECO:0000313" key="10">
    <source>
        <dbReference type="EMBL" id="RRA91169.1"/>
    </source>
</evidence>
<keyword evidence="11" id="KW-1185">Reference proteome</keyword>
<keyword evidence="3 7" id="KW-1134">Transmembrane beta strand</keyword>
<reference evidence="10 11" key="1">
    <citation type="submission" date="2018-11" db="EMBL/GenBank/DDBJ databases">
        <title>Flavobacterium sp. nov., YIM 102796 draft genome.</title>
        <authorList>
            <person name="Li G."/>
            <person name="Jiang Y."/>
        </authorList>
    </citation>
    <scope>NUCLEOTIDE SEQUENCE [LARGE SCALE GENOMIC DNA]</scope>
    <source>
        <strain evidence="10 11">YIM 102796</strain>
    </source>
</reference>
<dbReference type="InterPro" id="IPR036942">
    <property type="entry name" value="Beta-barrel_TonB_sf"/>
</dbReference>
<dbReference type="GO" id="GO:0009279">
    <property type="term" value="C:cell outer membrane"/>
    <property type="evidence" value="ECO:0007669"/>
    <property type="project" value="UniProtKB-SubCell"/>
</dbReference>
<dbReference type="RefSeq" id="WP_124900285.1">
    <property type="nucleotide sequence ID" value="NZ_RQTJ01000037.1"/>
</dbReference>
<comment type="subcellular location">
    <subcellularLocation>
        <location evidence="1 7">Cell outer membrane</location>
        <topology evidence="1 7">Multi-pass membrane protein</topology>
    </subcellularLocation>
</comment>
<keyword evidence="4 7" id="KW-0812">Transmembrane</keyword>
<dbReference type="InterPro" id="IPR039426">
    <property type="entry name" value="TonB-dep_rcpt-like"/>
</dbReference>
<dbReference type="Pfam" id="PF13715">
    <property type="entry name" value="CarbopepD_reg_2"/>
    <property type="match status" value="1"/>
</dbReference>
<dbReference type="InterPro" id="IPR008969">
    <property type="entry name" value="CarboxyPept-like_regulatory"/>
</dbReference>
<dbReference type="Gene3D" id="2.170.130.10">
    <property type="entry name" value="TonB-dependent receptor, plug domain"/>
    <property type="match status" value="1"/>
</dbReference>
<comment type="similarity">
    <text evidence="7">Belongs to the TonB-dependent receptor family.</text>
</comment>
<dbReference type="OrthoDB" id="9768177at2"/>
<keyword evidence="8" id="KW-0732">Signal</keyword>
<dbReference type="Pfam" id="PF07715">
    <property type="entry name" value="Plug"/>
    <property type="match status" value="1"/>
</dbReference>
<gene>
    <name evidence="10" type="ORF">EG242_12945</name>
</gene>
<accession>A0A3P1APY8</accession>
<evidence type="ECO:0000313" key="11">
    <source>
        <dbReference type="Proteomes" id="UP000268372"/>
    </source>
</evidence>
<dbReference type="SUPFAM" id="SSF56935">
    <property type="entry name" value="Porins"/>
    <property type="match status" value="1"/>
</dbReference>
<evidence type="ECO:0000256" key="1">
    <source>
        <dbReference type="ARBA" id="ARBA00004571"/>
    </source>
</evidence>
<feature type="chain" id="PRO_5018286292" evidence="8">
    <location>
        <begin position="23"/>
        <end position="1013"/>
    </location>
</feature>
<organism evidence="10 11">
    <name type="scientific">Paenimyroides viscosum</name>
    <dbReference type="NCBI Taxonomy" id="2488729"/>
    <lineage>
        <taxon>Bacteria</taxon>
        <taxon>Pseudomonadati</taxon>
        <taxon>Bacteroidota</taxon>
        <taxon>Flavobacteriia</taxon>
        <taxon>Flavobacteriales</taxon>
        <taxon>Flavobacteriaceae</taxon>
        <taxon>Paenimyroides</taxon>
    </lineage>
</organism>
<comment type="caution">
    <text evidence="10">The sequence shown here is derived from an EMBL/GenBank/DDBJ whole genome shotgun (WGS) entry which is preliminary data.</text>
</comment>
<sequence>MRSKFTWILTLFFALIMQVGFAQPGKQVTGVVKTQEGDPIPGATVMLVGTNQGTDTDEEGKYILNLKKGDRIKVVYEGFKPTTVTVSDAGVLNVTLVEDDSYLDEVVVDTYRTTTKKENATSVSSVTSKTIEGRPNASIMQTLQGQVPGLNIMTGSGQPGASSQVTLRGLGSINGSTEPLYIIDGVPMSSSRFRSLNPNEIDRVDILKDAGATAIYGNRGANGVIVITTKRGSFDSDLSIRYIGTTGVSSIQRNQFNLMNTAEYDDFVRTARGYYPSVGANLTPAQRAIDTKWTDVFFNEAISQAHTVTFSAGSKNLSTFTSVGYSEFGGILKGTDLKRFNVRSNLDGKNNSGRLTYGTTFNANYSVSNMENAAGTNAVNNNYFLGAFQSLPYLSPNSYQNGRQLYDLYDAERIGISDGMPLFLLDRRNTTGFGQNEFKMLVNGNVAYKLSDHFKIANQTGVDYQTINQNSWTRYDAFNEYLFGIPQNREFLGRVGDIFEERMVFNTNTNLRYENTFNDVHKVSAGVFLEYLKAHFRSRSINKQGFDPIFWSDGGTTGWIGSAVNYQLYAPTAGLSRSDAGLFSYFGTASYDYAGRYGVDATIRRDASFRFTDDNRWGTFWSVSARWNIDSEKFMENSVFNNLKLRGSYGSAGNQDITNAGLFGGAHLYDTRYASGVGYNQETGLTISGLPNRSLQWEVITQANIGLDFGVWNDRLRGSVDVYKKQTDDLYLDTPISAINGAATINANFGSMKNEGVEVNIAGDLIRNENTRLTMRVVGAYNKNTVVEIPNEGGEYWDGSLVGYRQGSMVNEFFMAEYLGINPENGNMTFRSKDGGVTEAPTDADYQWLGKSSMPVYQGGFGLDFEHKGWFLTADFTYALDAWRYDNEYFFFTAPTLIKQNNLSNDLRDYWTPDNRDASFPKLSGSNFAYGGDSDFYLQDASYVRLRYLTVGYNFKKQDLNFLKLTGLRVYAQAENLHTWTKWRGWDAESTRAVDFGQYPTPKTISFGVEVQF</sequence>
<evidence type="ECO:0000256" key="3">
    <source>
        <dbReference type="ARBA" id="ARBA00022452"/>
    </source>
</evidence>
<evidence type="ECO:0000256" key="8">
    <source>
        <dbReference type="SAM" id="SignalP"/>
    </source>
</evidence>
<evidence type="ECO:0000256" key="7">
    <source>
        <dbReference type="PROSITE-ProRule" id="PRU01360"/>
    </source>
</evidence>
<protein>
    <submittedName>
        <fullName evidence="10">SusC/RagA family TonB-linked outer membrane protein</fullName>
    </submittedName>
</protein>